<feature type="transmembrane region" description="Helical" evidence="1">
    <location>
        <begin position="55"/>
        <end position="76"/>
    </location>
</feature>
<gene>
    <name evidence="2" type="ORF">ACKI1S_27515</name>
</gene>
<proteinExistence type="predicted"/>
<comment type="caution">
    <text evidence="2">The sequence shown here is derived from an EMBL/GenBank/DDBJ whole genome shotgun (WGS) entry which is preliminary data.</text>
</comment>
<dbReference type="Proteomes" id="UP001631993">
    <property type="component" value="Unassembled WGS sequence"/>
</dbReference>
<accession>A0ABW9IN11</accession>
<keyword evidence="1" id="KW-1133">Transmembrane helix</keyword>
<evidence type="ECO:0000313" key="3">
    <source>
        <dbReference type="Proteomes" id="UP001631993"/>
    </source>
</evidence>
<organism evidence="2 3">
    <name type="scientific">Streptomyces galilaeus</name>
    <dbReference type="NCBI Taxonomy" id="33899"/>
    <lineage>
        <taxon>Bacteria</taxon>
        <taxon>Bacillati</taxon>
        <taxon>Actinomycetota</taxon>
        <taxon>Actinomycetes</taxon>
        <taxon>Kitasatosporales</taxon>
        <taxon>Streptomycetaceae</taxon>
        <taxon>Streptomyces</taxon>
    </lineage>
</organism>
<dbReference type="RefSeq" id="WP_369279720.1">
    <property type="nucleotide sequence ID" value="NZ_JBJVMW010000010.1"/>
</dbReference>
<evidence type="ECO:0000313" key="2">
    <source>
        <dbReference type="EMBL" id="MFM9649885.1"/>
    </source>
</evidence>
<evidence type="ECO:0008006" key="4">
    <source>
        <dbReference type="Google" id="ProtNLM"/>
    </source>
</evidence>
<keyword evidence="3" id="KW-1185">Reference proteome</keyword>
<evidence type="ECO:0000256" key="1">
    <source>
        <dbReference type="SAM" id="Phobius"/>
    </source>
</evidence>
<dbReference type="EMBL" id="JBJVNE010000014">
    <property type="protein sequence ID" value="MFM9649885.1"/>
    <property type="molecule type" value="Genomic_DNA"/>
</dbReference>
<keyword evidence="1" id="KW-0472">Membrane</keyword>
<keyword evidence="1" id="KW-0812">Transmembrane</keyword>
<name>A0ABW9IN11_STRGJ</name>
<protein>
    <recommendedName>
        <fullName evidence="4">Integral membrane protein</fullName>
    </recommendedName>
</protein>
<feature type="transmembrane region" description="Helical" evidence="1">
    <location>
        <begin position="88"/>
        <end position="108"/>
    </location>
</feature>
<sequence>MSATQPATLTALARTAEPHSALRRFLALDAVVTGANGVAYLAASGPLGRLLGVDSTLLLEVGLVLTVYAAAVGLLASRARPAVLPVKAVVEINLAWSALSVLALALWLSPTATGAVWTVLQAATVAGFAALQHLALKARRT</sequence>
<reference evidence="2 3" key="1">
    <citation type="submission" date="2024-12" db="EMBL/GenBank/DDBJ databases">
        <title>Forecasting of Potato common scab and diversities of Pathogenic streptomyces spp. in china.</title>
        <authorList>
            <person name="Handique U."/>
            <person name="Wu J."/>
        </authorList>
    </citation>
    <scope>NUCLEOTIDE SEQUENCE [LARGE SCALE GENOMIC DNA]</scope>
    <source>
        <strain evidence="2 3">ZRIMU1585</strain>
    </source>
</reference>
<feature type="transmembrane region" description="Helical" evidence="1">
    <location>
        <begin position="21"/>
        <end position="43"/>
    </location>
</feature>
<feature type="transmembrane region" description="Helical" evidence="1">
    <location>
        <begin position="114"/>
        <end position="136"/>
    </location>
</feature>